<dbReference type="AlphaFoldDB" id="A0A2T7UX03"/>
<evidence type="ECO:0000313" key="5">
    <source>
        <dbReference type="EMBL" id="PVE49310.1"/>
    </source>
</evidence>
<feature type="domain" description="HTH gntR-type" evidence="4">
    <location>
        <begin position="7"/>
        <end position="74"/>
    </location>
</feature>
<name>A0A2T7UX03_9RHOB</name>
<comment type="caution">
    <text evidence="5">The sequence shown here is derived from an EMBL/GenBank/DDBJ whole genome shotgun (WGS) entry which is preliminary data.</text>
</comment>
<gene>
    <name evidence="5" type="ORF">DDE23_02585</name>
</gene>
<dbReference type="InterPro" id="IPR011711">
    <property type="entry name" value="GntR_C"/>
</dbReference>
<sequence>MAESKSVNLTKRATYELRQRIIHGGLPGGTRLYEVALSEDLQISRTPVREAMSRLAEEGLLERAPGGGFQVRSFTLRDVTDAIELRGVLEGTAARLAAEQGAEPRALAEIGAILDRLDACFATGTVGAIDFDGYSELNAQFHTRLAELCQSPVILRELERVKSLPFASPSAFVLGSNENARSFHSLVVAQVQHRAMVQAIERREGARAEAIAREHARIARANLESTFVTDAQTPEAMPGIALIVREGRPG</sequence>
<evidence type="ECO:0000256" key="1">
    <source>
        <dbReference type="ARBA" id="ARBA00023015"/>
    </source>
</evidence>
<dbReference type="Pfam" id="PF07729">
    <property type="entry name" value="FCD"/>
    <property type="match status" value="1"/>
</dbReference>
<proteinExistence type="predicted"/>
<evidence type="ECO:0000313" key="6">
    <source>
        <dbReference type="Proteomes" id="UP000244810"/>
    </source>
</evidence>
<dbReference type="SUPFAM" id="SSF48008">
    <property type="entry name" value="GntR ligand-binding domain-like"/>
    <property type="match status" value="1"/>
</dbReference>
<keyword evidence="3" id="KW-0804">Transcription</keyword>
<evidence type="ECO:0000256" key="3">
    <source>
        <dbReference type="ARBA" id="ARBA00023163"/>
    </source>
</evidence>
<dbReference type="GO" id="GO:0003677">
    <property type="term" value="F:DNA binding"/>
    <property type="evidence" value="ECO:0007669"/>
    <property type="project" value="UniProtKB-KW"/>
</dbReference>
<dbReference type="SMART" id="SM00345">
    <property type="entry name" value="HTH_GNTR"/>
    <property type="match status" value="1"/>
</dbReference>
<dbReference type="GO" id="GO:0003700">
    <property type="term" value="F:DNA-binding transcription factor activity"/>
    <property type="evidence" value="ECO:0007669"/>
    <property type="project" value="InterPro"/>
</dbReference>
<dbReference type="InterPro" id="IPR036390">
    <property type="entry name" value="WH_DNA-bd_sf"/>
</dbReference>
<keyword evidence="6" id="KW-1185">Reference proteome</keyword>
<accession>A0A2T7UX03</accession>
<dbReference type="InterPro" id="IPR008920">
    <property type="entry name" value="TF_FadR/GntR_C"/>
</dbReference>
<evidence type="ECO:0000256" key="2">
    <source>
        <dbReference type="ARBA" id="ARBA00023125"/>
    </source>
</evidence>
<dbReference type="OrthoDB" id="7620579at2"/>
<dbReference type="PANTHER" id="PTHR43537">
    <property type="entry name" value="TRANSCRIPTIONAL REGULATOR, GNTR FAMILY"/>
    <property type="match status" value="1"/>
</dbReference>
<dbReference type="Pfam" id="PF00392">
    <property type="entry name" value="GntR"/>
    <property type="match status" value="1"/>
</dbReference>
<dbReference type="CDD" id="cd07377">
    <property type="entry name" value="WHTH_GntR"/>
    <property type="match status" value="1"/>
</dbReference>
<dbReference type="PROSITE" id="PS50949">
    <property type="entry name" value="HTH_GNTR"/>
    <property type="match status" value="1"/>
</dbReference>
<dbReference type="Proteomes" id="UP000244810">
    <property type="component" value="Unassembled WGS sequence"/>
</dbReference>
<organism evidence="5 6">
    <name type="scientific">Pararhodobacter aggregans</name>
    <dbReference type="NCBI Taxonomy" id="404875"/>
    <lineage>
        <taxon>Bacteria</taxon>
        <taxon>Pseudomonadati</taxon>
        <taxon>Pseudomonadota</taxon>
        <taxon>Alphaproteobacteria</taxon>
        <taxon>Rhodobacterales</taxon>
        <taxon>Paracoccaceae</taxon>
        <taxon>Pararhodobacter</taxon>
    </lineage>
</organism>
<keyword evidence="1" id="KW-0805">Transcription regulation</keyword>
<evidence type="ECO:0000259" key="4">
    <source>
        <dbReference type="PROSITE" id="PS50949"/>
    </source>
</evidence>
<reference evidence="5 6" key="1">
    <citation type="journal article" date="2011" name="Syst. Appl. Microbiol.">
        <title>Defluviimonas denitrificans gen. nov., sp. nov., and Pararhodobacter aggregans gen. nov., sp. nov., non-phototrophic Rhodobacteraceae from the biofilter of a marine aquaculture.</title>
        <authorList>
            <person name="Foesel B.U."/>
            <person name="Drake H.L."/>
            <person name="Schramm A."/>
        </authorList>
    </citation>
    <scope>NUCLEOTIDE SEQUENCE [LARGE SCALE GENOMIC DNA]</scope>
    <source>
        <strain evidence="5 6">D1-19</strain>
    </source>
</reference>
<dbReference type="EMBL" id="QDDR01000001">
    <property type="protein sequence ID" value="PVE49310.1"/>
    <property type="molecule type" value="Genomic_DNA"/>
</dbReference>
<dbReference type="RefSeq" id="WP_107749814.1">
    <property type="nucleotide sequence ID" value="NZ_QBKF01000001.1"/>
</dbReference>
<dbReference type="PANTHER" id="PTHR43537:SF49">
    <property type="entry name" value="TRANSCRIPTIONAL REGULATORY PROTEIN"/>
    <property type="match status" value="1"/>
</dbReference>
<dbReference type="InterPro" id="IPR000524">
    <property type="entry name" value="Tscrpt_reg_HTH_GntR"/>
</dbReference>
<dbReference type="Gene3D" id="1.20.120.530">
    <property type="entry name" value="GntR ligand-binding domain-like"/>
    <property type="match status" value="1"/>
</dbReference>
<dbReference type="SUPFAM" id="SSF46785">
    <property type="entry name" value="Winged helix' DNA-binding domain"/>
    <property type="match status" value="1"/>
</dbReference>
<protein>
    <submittedName>
        <fullName evidence="5">GntR family transcriptional regulator</fullName>
    </submittedName>
</protein>
<dbReference type="InterPro" id="IPR036388">
    <property type="entry name" value="WH-like_DNA-bd_sf"/>
</dbReference>
<dbReference type="SMART" id="SM00895">
    <property type="entry name" value="FCD"/>
    <property type="match status" value="1"/>
</dbReference>
<dbReference type="Gene3D" id="1.10.10.10">
    <property type="entry name" value="Winged helix-like DNA-binding domain superfamily/Winged helix DNA-binding domain"/>
    <property type="match status" value="1"/>
</dbReference>
<keyword evidence="2" id="KW-0238">DNA-binding</keyword>